<dbReference type="InterPro" id="IPR033985">
    <property type="entry name" value="SusD-like_N"/>
</dbReference>
<dbReference type="Pfam" id="PF14322">
    <property type="entry name" value="SusD-like_3"/>
    <property type="match status" value="1"/>
</dbReference>
<sequence>MKTNRKILSIFILCSLLFVSCENTLEKYPLNYPSTETFLRTEIEIQMAIVGIHSPFHLYNDQIPFMIYYDTGSDISSDRDVKPEQIYQNTTAWQLRDIWVNMYKSISRCNFILENIDRASGNVSADKIDRYKAEAKVLRAYCYLTLTSIFGDVPLIDRTLSLEEAYVSRDPIEKVVDFILSQCDEAAQYLQQENQPNTMAITKGFAWAVKARTALYNERWQDAIDACEKIMQLEGIEYILEPNYGDITMLKGKTSKEIIWAIQFNQDDKSQGMPSRMKSRLAGGFSNKMPVQALVDSYECIDGLSIDKSPLYDPKNPWKNRDPRLDHTVALPGSRYFGYQFETDKDSIQCWDYNQSPAVRIANLDATHAYASFSGYCWRKYCDPLESRTDGASSINAIAFRYADILLMYAEAKIEANQLDDSVYESINKVRGRVNMPEITKGKNQQELRSVIRKERKYELAGEGLRLFDIRRWKIADRLMNGMCYGRFPTGYPTAAPYIDEYGNPDYTNFTEKNKFGTKLGARYFDPNRDYLSPIPASERQANPNLTQNQGY</sequence>
<dbReference type="Gene3D" id="1.25.40.390">
    <property type="match status" value="1"/>
</dbReference>
<evidence type="ECO:0000313" key="9">
    <source>
        <dbReference type="EMBL" id="SCD21694.1"/>
    </source>
</evidence>
<keyword evidence="10" id="KW-1185">Reference proteome</keyword>
<evidence type="ECO:0000256" key="2">
    <source>
        <dbReference type="ARBA" id="ARBA00006275"/>
    </source>
</evidence>
<comment type="similarity">
    <text evidence="2">Belongs to the SusD family.</text>
</comment>
<evidence type="ECO:0000256" key="3">
    <source>
        <dbReference type="ARBA" id="ARBA00022729"/>
    </source>
</evidence>
<evidence type="ECO:0000313" key="10">
    <source>
        <dbReference type="Proteomes" id="UP000187464"/>
    </source>
</evidence>
<evidence type="ECO:0000259" key="7">
    <source>
        <dbReference type="Pfam" id="PF07980"/>
    </source>
</evidence>
<dbReference type="EMBL" id="LT605205">
    <property type="protein sequence ID" value="SCD21694.1"/>
    <property type="molecule type" value="Genomic_DNA"/>
</dbReference>
<name>A0A1R3TDJ8_9BACT</name>
<dbReference type="GO" id="GO:0009279">
    <property type="term" value="C:cell outer membrane"/>
    <property type="evidence" value="ECO:0007669"/>
    <property type="project" value="UniProtKB-SubCell"/>
</dbReference>
<dbReference type="Pfam" id="PF07980">
    <property type="entry name" value="SusD_RagB"/>
    <property type="match status" value="1"/>
</dbReference>
<evidence type="ECO:0000256" key="1">
    <source>
        <dbReference type="ARBA" id="ARBA00004442"/>
    </source>
</evidence>
<gene>
    <name evidence="9" type="ORF">PSM36_2900</name>
</gene>
<evidence type="ECO:0000256" key="5">
    <source>
        <dbReference type="ARBA" id="ARBA00023237"/>
    </source>
</evidence>
<comment type="subcellular location">
    <subcellularLocation>
        <location evidence="1">Cell outer membrane</location>
    </subcellularLocation>
</comment>
<evidence type="ECO:0000256" key="4">
    <source>
        <dbReference type="ARBA" id="ARBA00023136"/>
    </source>
</evidence>
<dbReference type="CDD" id="cd08977">
    <property type="entry name" value="SusD"/>
    <property type="match status" value="1"/>
</dbReference>
<evidence type="ECO:0000259" key="8">
    <source>
        <dbReference type="Pfam" id="PF14322"/>
    </source>
</evidence>
<dbReference type="AlphaFoldDB" id="A0A1R3TDJ8"/>
<dbReference type="InterPro" id="IPR011990">
    <property type="entry name" value="TPR-like_helical_dom_sf"/>
</dbReference>
<dbReference type="SUPFAM" id="SSF48452">
    <property type="entry name" value="TPR-like"/>
    <property type="match status" value="1"/>
</dbReference>
<keyword evidence="4" id="KW-0472">Membrane</keyword>
<dbReference type="InterPro" id="IPR012944">
    <property type="entry name" value="SusD_RagB_dom"/>
</dbReference>
<dbReference type="Proteomes" id="UP000187464">
    <property type="component" value="Chromosome I"/>
</dbReference>
<dbReference type="KEGG" id="psac:PSM36_2900"/>
<organism evidence="9 10">
    <name type="scientific">Proteiniphilum saccharofermentans</name>
    <dbReference type="NCBI Taxonomy" id="1642647"/>
    <lineage>
        <taxon>Bacteria</taxon>
        <taxon>Pseudomonadati</taxon>
        <taxon>Bacteroidota</taxon>
        <taxon>Bacteroidia</taxon>
        <taxon>Bacteroidales</taxon>
        <taxon>Dysgonomonadaceae</taxon>
        <taxon>Proteiniphilum</taxon>
    </lineage>
</organism>
<protein>
    <submittedName>
        <fullName evidence="9">SusD family</fullName>
    </submittedName>
</protein>
<reference evidence="10" key="1">
    <citation type="submission" date="2016-08" db="EMBL/GenBank/DDBJ databases">
        <authorList>
            <person name="Wibberg D."/>
        </authorList>
    </citation>
    <scope>NUCLEOTIDE SEQUENCE [LARGE SCALE GENOMIC DNA]</scope>
</reference>
<keyword evidence="3" id="KW-0732">Signal</keyword>
<keyword evidence="5" id="KW-0998">Cell outer membrane</keyword>
<dbReference type="STRING" id="1642647.PSM36_2900"/>
<accession>A0A1R3TDJ8</accession>
<evidence type="ECO:0000256" key="6">
    <source>
        <dbReference type="SAM" id="MobiDB-lite"/>
    </source>
</evidence>
<feature type="compositionally biased region" description="Polar residues" evidence="6">
    <location>
        <begin position="540"/>
        <end position="552"/>
    </location>
</feature>
<feature type="domain" description="SusD-like N-terminal" evidence="8">
    <location>
        <begin position="70"/>
        <end position="212"/>
    </location>
</feature>
<proteinExistence type="inferred from homology"/>
<dbReference type="PROSITE" id="PS51257">
    <property type="entry name" value="PROKAR_LIPOPROTEIN"/>
    <property type="match status" value="1"/>
</dbReference>
<dbReference type="RefSeq" id="WP_083711074.1">
    <property type="nucleotide sequence ID" value="NZ_LT605205.1"/>
</dbReference>
<feature type="domain" description="RagB/SusD" evidence="7">
    <location>
        <begin position="256"/>
        <end position="552"/>
    </location>
</feature>
<feature type="region of interest" description="Disordered" evidence="6">
    <location>
        <begin position="533"/>
        <end position="552"/>
    </location>
</feature>